<dbReference type="SUPFAM" id="SSF50814">
    <property type="entry name" value="Lipocalins"/>
    <property type="match status" value="1"/>
</dbReference>
<dbReference type="PANTHER" id="PTHR37437">
    <property type="entry name" value="LIPOCALIN-RELATED PROTEIN-RELATED"/>
    <property type="match status" value="1"/>
</dbReference>
<dbReference type="PANTHER" id="PTHR37437:SF1">
    <property type="entry name" value="LIPOCALIN-RELATED PROTEIN"/>
    <property type="match status" value="1"/>
</dbReference>
<protein>
    <submittedName>
        <fullName evidence="2">Uncharacterized protein</fullName>
    </submittedName>
</protein>
<keyword evidence="1" id="KW-1185">Reference proteome</keyword>
<organism evidence="1 2">
    <name type="scientific">Ditylenchus dipsaci</name>
    <dbReference type="NCBI Taxonomy" id="166011"/>
    <lineage>
        <taxon>Eukaryota</taxon>
        <taxon>Metazoa</taxon>
        <taxon>Ecdysozoa</taxon>
        <taxon>Nematoda</taxon>
        <taxon>Chromadorea</taxon>
        <taxon>Rhabditida</taxon>
        <taxon>Tylenchina</taxon>
        <taxon>Tylenchomorpha</taxon>
        <taxon>Sphaerularioidea</taxon>
        <taxon>Anguinidae</taxon>
        <taxon>Anguininae</taxon>
        <taxon>Ditylenchus</taxon>
    </lineage>
</organism>
<reference evidence="2" key="1">
    <citation type="submission" date="2022-11" db="UniProtKB">
        <authorList>
            <consortium name="WormBaseParasite"/>
        </authorList>
    </citation>
    <scope>IDENTIFICATION</scope>
</reference>
<dbReference type="AlphaFoldDB" id="A0A915EG26"/>
<proteinExistence type="predicted"/>
<dbReference type="WBParaSite" id="jg6301">
    <property type="protein sequence ID" value="jg6301"/>
    <property type="gene ID" value="jg6301"/>
</dbReference>
<evidence type="ECO:0000313" key="1">
    <source>
        <dbReference type="Proteomes" id="UP000887574"/>
    </source>
</evidence>
<sequence>MNNKENMDETCVQTAKSCQSNRNIHALVVDLKMDIQNFASMITGIGQMMQNQPDTVDIPSDLIMGRWFQVYKAAVNFDVYRTQMYCPVAYFKANRVMGEDGFSMEEAYRTVSKHGPIETFKRDLNKVGSGKYWMYTEEYFYPRQFYIIKAGPNFTNETTVDKADIQYLVVTDGSRLALQVYARDPLTFYQKYNKEVGKFLDAAGYGGKVFWNSPRPIYQGPDCEWPSEKEVFARRVLKNHEANQRSANSTEMPPNALADMLKNPQMALQKLVQMS</sequence>
<name>A0A915EG26_9BILA</name>
<accession>A0A915EG26</accession>
<dbReference type="InterPro" id="IPR012674">
    <property type="entry name" value="Calycin"/>
</dbReference>
<evidence type="ECO:0000313" key="2">
    <source>
        <dbReference type="WBParaSite" id="jg6301"/>
    </source>
</evidence>
<dbReference type="Proteomes" id="UP000887574">
    <property type="component" value="Unplaced"/>
</dbReference>